<dbReference type="InterPro" id="IPR029044">
    <property type="entry name" value="Nucleotide-diphossugar_trans"/>
</dbReference>
<name>A0A9X1M7E7_9MICC</name>
<dbReference type="EMBL" id="JAJFZT010000005">
    <property type="protein sequence ID" value="MCC3272616.1"/>
    <property type="molecule type" value="Genomic_DNA"/>
</dbReference>
<organism evidence="2 5">
    <name type="scientific">Arthrobacter zhangbolii</name>
    <dbReference type="NCBI Taxonomy" id="2886936"/>
    <lineage>
        <taxon>Bacteria</taxon>
        <taxon>Bacillati</taxon>
        <taxon>Actinomycetota</taxon>
        <taxon>Actinomycetes</taxon>
        <taxon>Micrococcales</taxon>
        <taxon>Micrococcaceae</taxon>
        <taxon>Arthrobacter</taxon>
    </lineage>
</organism>
<reference evidence="2" key="1">
    <citation type="submission" date="2021-10" db="EMBL/GenBank/DDBJ databases">
        <title>Novel species in genus Arthrobacter.</title>
        <authorList>
            <person name="Liu Y."/>
        </authorList>
    </citation>
    <scope>NUCLEOTIDE SEQUENCE</scope>
    <source>
        <strain evidence="4">zg-Y462</strain>
        <strain evidence="2">Zg-Y462</strain>
    </source>
</reference>
<evidence type="ECO:0000313" key="4">
    <source>
        <dbReference type="Proteomes" id="UP000829758"/>
    </source>
</evidence>
<evidence type="ECO:0000313" key="3">
    <source>
        <dbReference type="EMBL" id="UON91539.1"/>
    </source>
</evidence>
<evidence type="ECO:0000313" key="2">
    <source>
        <dbReference type="EMBL" id="MCC3272616.1"/>
    </source>
</evidence>
<feature type="domain" description="MobA-like NTP transferase" evidence="1">
    <location>
        <begin position="8"/>
        <end position="177"/>
    </location>
</feature>
<evidence type="ECO:0000313" key="5">
    <source>
        <dbReference type="Proteomes" id="UP001155145"/>
    </source>
</evidence>
<dbReference type="Gene3D" id="3.90.550.10">
    <property type="entry name" value="Spore Coat Polysaccharide Biosynthesis Protein SpsA, Chain A"/>
    <property type="match status" value="1"/>
</dbReference>
<dbReference type="AlphaFoldDB" id="A0A9X1M7E7"/>
<proteinExistence type="predicted"/>
<accession>A0A9X1M7E7</accession>
<dbReference type="Pfam" id="PF12804">
    <property type="entry name" value="NTP_transf_3"/>
    <property type="match status" value="1"/>
</dbReference>
<dbReference type="PANTHER" id="PTHR43777">
    <property type="entry name" value="MOLYBDENUM COFACTOR CYTIDYLYLTRANSFERASE"/>
    <property type="match status" value="1"/>
</dbReference>
<dbReference type="GO" id="GO:0016779">
    <property type="term" value="F:nucleotidyltransferase activity"/>
    <property type="evidence" value="ECO:0007669"/>
    <property type="project" value="UniProtKB-ARBA"/>
</dbReference>
<protein>
    <submittedName>
        <fullName evidence="2">Nucleotidyltransferase family protein</fullName>
    </submittedName>
</protein>
<dbReference type="RefSeq" id="WP_227928703.1">
    <property type="nucleotide sequence ID" value="NZ_CP094984.1"/>
</dbReference>
<evidence type="ECO:0000259" key="1">
    <source>
        <dbReference type="Pfam" id="PF12804"/>
    </source>
</evidence>
<dbReference type="CDD" id="cd04182">
    <property type="entry name" value="GT_2_like_f"/>
    <property type="match status" value="1"/>
</dbReference>
<dbReference type="Proteomes" id="UP001155145">
    <property type="component" value="Unassembled WGS sequence"/>
</dbReference>
<dbReference type="PANTHER" id="PTHR43777:SF1">
    <property type="entry name" value="MOLYBDENUM COFACTOR CYTIDYLYLTRANSFERASE"/>
    <property type="match status" value="1"/>
</dbReference>
<gene>
    <name evidence="2" type="ORF">LJ755_07715</name>
    <name evidence="3" type="ORF">MUK71_13210</name>
</gene>
<dbReference type="InterPro" id="IPR025877">
    <property type="entry name" value="MobA-like_NTP_Trfase"/>
</dbReference>
<dbReference type="SUPFAM" id="SSF53448">
    <property type="entry name" value="Nucleotide-diphospho-sugar transferases"/>
    <property type="match status" value="1"/>
</dbReference>
<dbReference type="EMBL" id="CP094984">
    <property type="protein sequence ID" value="UON91539.1"/>
    <property type="molecule type" value="Genomic_DNA"/>
</dbReference>
<dbReference type="Proteomes" id="UP000829758">
    <property type="component" value="Chromosome"/>
</dbReference>
<sequence length="204" mass="21138">MGEPATTAVLLAAGAGTRLGRGPKALLPFHGRPLVEHQIRVLLAGGCRDVLVVLGAGSTRILAEADLAGASPVLNPDWPHGMGTSYRQGMAAAVQLRPSAVLVALVDQPGLTAAAVSRLRSSWQPGRIAAAGYRDGDGRLRRGHPVLFDRSIAVRSLESGVTGGQDTGARAFLASHPELVDVTDCSDLADGRDVDTKADLVLLD</sequence>
<keyword evidence="4" id="KW-1185">Reference proteome</keyword>